<evidence type="ECO:0000256" key="1">
    <source>
        <dbReference type="SAM" id="Phobius"/>
    </source>
</evidence>
<dbReference type="Pfam" id="PF04286">
    <property type="entry name" value="DUF445"/>
    <property type="match status" value="1"/>
</dbReference>
<organism evidence="2 3">
    <name type="scientific">Deefgea piscis</name>
    <dbReference type="NCBI Taxonomy" id="2739061"/>
    <lineage>
        <taxon>Bacteria</taxon>
        <taxon>Pseudomonadati</taxon>
        <taxon>Pseudomonadota</taxon>
        <taxon>Betaproteobacteria</taxon>
        <taxon>Neisseriales</taxon>
        <taxon>Chitinibacteraceae</taxon>
        <taxon>Deefgea</taxon>
    </lineage>
</organism>
<dbReference type="PANTHER" id="PTHR38442">
    <property type="entry name" value="INNER MEMBRANE PROTEIN-RELATED"/>
    <property type="match status" value="1"/>
</dbReference>
<dbReference type="EMBL" id="CP054143">
    <property type="protein sequence ID" value="QKJ67552.1"/>
    <property type="molecule type" value="Genomic_DNA"/>
</dbReference>
<dbReference type="InterPro" id="IPR007383">
    <property type="entry name" value="DUF445"/>
</dbReference>
<evidence type="ECO:0000313" key="3">
    <source>
        <dbReference type="Proteomes" id="UP000504844"/>
    </source>
</evidence>
<feature type="transmembrane region" description="Helical" evidence="1">
    <location>
        <begin position="28"/>
        <end position="46"/>
    </location>
</feature>
<keyword evidence="1" id="KW-0472">Membrane</keyword>
<dbReference type="GO" id="GO:0005886">
    <property type="term" value="C:plasma membrane"/>
    <property type="evidence" value="ECO:0007669"/>
    <property type="project" value="TreeGrafter"/>
</dbReference>
<sequence>MAMNQASRQPAARSFDVKAQRLRLLKRNATLLLVLMALVMLLATYFRGAHPSLPYVAAFAEAALVGGLADWFAVTALFRHPLNLPIPHTAIIPKNKHRIADSLGEFIETHFLSSERMMAKVSEFNPAHRLASWLQVDANAKAGADQVARLMDFILQSLTEPAMALRLRGLLLQQLAQIDLVKPAGEILAVIRQSGQHQVMLDAVLAHLDQELQKPELQQHLAEMIAAEFDYLRWISLDAAGGRYMAKKLVHAAGREVQNMRESSEHPLRAHFDQALAELQQNLKHDAALQAALQLSQQHLLAQPSLLNAIDNMWLRLVAWLADDLAAQDSVLRAKLALSLQHLGGRLADDVVLADWLNRHARVAAGVLVKKYRRQIGQFIAEQLKAWDDEVMVERLEVSVGVDLQFVRLNGTLVGGLIGLALYTGHQLLR</sequence>
<evidence type="ECO:0000313" key="2">
    <source>
        <dbReference type="EMBL" id="QKJ67552.1"/>
    </source>
</evidence>
<dbReference type="RefSeq" id="WP_173534054.1">
    <property type="nucleotide sequence ID" value="NZ_CP054143.1"/>
</dbReference>
<protein>
    <submittedName>
        <fullName evidence="2">DUF445 domain-containing protein</fullName>
    </submittedName>
</protein>
<keyword evidence="3" id="KW-1185">Reference proteome</keyword>
<name>A0A6M8SQK0_9NEIS</name>
<keyword evidence="1" id="KW-0812">Transmembrane</keyword>
<dbReference type="Proteomes" id="UP000504844">
    <property type="component" value="Chromosome"/>
</dbReference>
<dbReference type="AlphaFoldDB" id="A0A6M8SQK0"/>
<accession>A0A6M8SQK0</accession>
<dbReference type="KEGG" id="dee:HQN60_13000"/>
<proteinExistence type="predicted"/>
<dbReference type="PANTHER" id="PTHR38442:SF1">
    <property type="entry name" value="INNER MEMBRANE PROTEIN"/>
    <property type="match status" value="1"/>
</dbReference>
<keyword evidence="1" id="KW-1133">Transmembrane helix</keyword>
<reference evidence="2 3" key="1">
    <citation type="submission" date="2020-05" db="EMBL/GenBank/DDBJ databases">
        <title>Complete genome sequence of Deefgea sp. D17.</title>
        <authorList>
            <person name="Bae J.-W."/>
            <person name="Han J.E."/>
        </authorList>
    </citation>
    <scope>NUCLEOTIDE SEQUENCE [LARGE SCALE GENOMIC DNA]</scope>
    <source>
        <strain evidence="2 3">D17</strain>
    </source>
</reference>
<gene>
    <name evidence="2" type="ORF">HQN60_13000</name>
</gene>